<evidence type="ECO:0000256" key="3">
    <source>
        <dbReference type="ARBA" id="ARBA00022448"/>
    </source>
</evidence>
<dbReference type="EMBL" id="CP109071">
    <property type="protein sequence ID" value="WSA31232.1"/>
    <property type="molecule type" value="Genomic_DNA"/>
</dbReference>
<evidence type="ECO:0000256" key="4">
    <source>
        <dbReference type="ARBA" id="ARBA00022729"/>
    </source>
</evidence>
<accession>A0ABZ1E9R1</accession>
<evidence type="ECO:0000313" key="6">
    <source>
        <dbReference type="Proteomes" id="UP001334804"/>
    </source>
</evidence>
<evidence type="ECO:0000313" key="5">
    <source>
        <dbReference type="EMBL" id="WSA31232.1"/>
    </source>
</evidence>
<gene>
    <name evidence="5" type="ORF">OIE14_24270</name>
</gene>
<evidence type="ECO:0000256" key="1">
    <source>
        <dbReference type="ARBA" id="ARBA00004196"/>
    </source>
</evidence>
<dbReference type="RefSeq" id="WP_326563688.1">
    <property type="nucleotide sequence ID" value="NZ_CP109071.1"/>
</dbReference>
<organism evidence="5 6">
    <name type="scientific">Micromonospora peucetia</name>
    <dbReference type="NCBI Taxonomy" id="47871"/>
    <lineage>
        <taxon>Bacteria</taxon>
        <taxon>Bacillati</taxon>
        <taxon>Actinomycetota</taxon>
        <taxon>Actinomycetes</taxon>
        <taxon>Micromonosporales</taxon>
        <taxon>Micromonosporaceae</taxon>
        <taxon>Micromonospora</taxon>
    </lineage>
</organism>
<comment type="subcellular location">
    <subcellularLocation>
        <location evidence="1">Cell envelope</location>
    </subcellularLocation>
</comment>
<protein>
    <submittedName>
        <fullName evidence="5">Extracellular solute-binding protein</fullName>
    </submittedName>
</protein>
<reference evidence="5 6" key="1">
    <citation type="submission" date="2022-10" db="EMBL/GenBank/DDBJ databases">
        <title>The complete genomes of actinobacterial strains from the NBC collection.</title>
        <authorList>
            <person name="Joergensen T.S."/>
            <person name="Alvarez Arevalo M."/>
            <person name="Sterndorff E.B."/>
            <person name="Faurdal D."/>
            <person name="Vuksanovic O."/>
            <person name="Mourched A.-S."/>
            <person name="Charusanti P."/>
            <person name="Shaw S."/>
            <person name="Blin K."/>
            <person name="Weber T."/>
        </authorList>
    </citation>
    <scope>NUCLEOTIDE SEQUENCE [LARGE SCALE GENOMIC DNA]</scope>
    <source>
        <strain evidence="5 6">NBC 01809</strain>
    </source>
</reference>
<dbReference type="PANTHER" id="PTHR43649:SF31">
    <property type="entry name" value="SN-GLYCEROL-3-PHOSPHATE-BINDING PERIPLASMIC PROTEIN UGPB"/>
    <property type="match status" value="1"/>
</dbReference>
<dbReference type="SUPFAM" id="SSF53850">
    <property type="entry name" value="Periplasmic binding protein-like II"/>
    <property type="match status" value="1"/>
</dbReference>
<dbReference type="InterPro" id="IPR006059">
    <property type="entry name" value="SBP"/>
</dbReference>
<dbReference type="InterPro" id="IPR050490">
    <property type="entry name" value="Bact_solute-bd_prot1"/>
</dbReference>
<dbReference type="Gene3D" id="3.40.190.10">
    <property type="entry name" value="Periplasmic binding protein-like II"/>
    <property type="match status" value="2"/>
</dbReference>
<keyword evidence="4" id="KW-0732">Signal</keyword>
<dbReference type="Proteomes" id="UP001334804">
    <property type="component" value="Chromosome"/>
</dbReference>
<proteinExistence type="inferred from homology"/>
<dbReference type="PANTHER" id="PTHR43649">
    <property type="entry name" value="ARABINOSE-BINDING PROTEIN-RELATED"/>
    <property type="match status" value="1"/>
</dbReference>
<name>A0ABZ1E9R1_9ACTN</name>
<evidence type="ECO:0000256" key="2">
    <source>
        <dbReference type="ARBA" id="ARBA00008520"/>
    </source>
</evidence>
<dbReference type="Pfam" id="PF13416">
    <property type="entry name" value="SBP_bac_8"/>
    <property type="match status" value="1"/>
</dbReference>
<keyword evidence="6" id="KW-1185">Reference proteome</keyword>
<comment type="similarity">
    <text evidence="2">Belongs to the bacterial solute-binding protein 1 family.</text>
</comment>
<keyword evidence="3" id="KW-0813">Transport</keyword>
<sequence length="458" mass="50370">MGTAADQSDRVVEVWIPSYPAVPLFLTEVRELARAFEREHPGYRIEIVECSSYESLPEEVHRAAQRGHRPAIVSYLFTSTQLARDMRTHAGEPLFMPVQRAIGGRTEILGHPVVIDDLVPAARAYYTSGDELFALPHLTSTTLLYTNNSLLSKSGVREVPRTWSELTAACRKLAGRTGVAGPGVTWPNAGWIFQQAVAQQGAVLADPDNGRTVRAQQVQLDSEEMLAFVHWWQQLHRSGYYHYSGVRAIGDRTGDAWERNYRAFAEQRVAFVLSTSVEADRMVDAGRQSGFEVTASRMPHNGEVPYAGNVVGGDALWLSDGLDEATRDGALAFMQYLLSAEHAARRHKTTRFMPVTRSSVDLLDSEGWFEASPQHRAALDQLDASDGSYAARGALLGDLAGLHDVVTQAMDDVLACGADPDRRFAEASSQAQRQLDDYNADCLGERPGPAGPRRFAVN</sequence>